<dbReference type="EMBL" id="CP002039">
    <property type="protein sequence ID" value="ADJ65365.1"/>
    <property type="molecule type" value="Genomic_DNA"/>
</dbReference>
<reference evidence="1 2" key="1">
    <citation type="submission" date="2010-04" db="EMBL/GenBank/DDBJ databases">
        <title>The genome of Herbaspirillum seropedicae SmR1, an endophytic, nitrogen-fixing, plant-growth promoting beta-Proteobacteria.</title>
        <authorList>
            <person name="Pedrosa F.O."/>
            <person name="Monteiro R.A."/>
            <person name="Wassem R."/>
            <person name="Cruz L.M."/>
            <person name="Ayub R.A."/>
            <person name="Colauto N.B."/>
            <person name="Fernandez M.A."/>
            <person name="Fungaro M.H.P."/>
            <person name="Grisard E.C."/>
            <person name="Hungria M."/>
            <person name="Madeira H.M.F."/>
            <person name="Nodari R.O."/>
            <person name="Osaku C.A."/>
            <person name="Petzl-Erler M.L."/>
            <person name="Terenzi H."/>
            <person name="Vieira L.G.E."/>
            <person name="Almeida M.I.M."/>
            <person name="Alves L.R."/>
            <person name="Arantes O.M.N."/>
            <person name="Balsanelli E."/>
            <person name="Barcellos F.G."/>
            <person name="Baura V.A."/>
            <person name="Binde D.R."/>
            <person name="Campo R.J."/>
            <person name="Chubatsu L.S."/>
            <person name="Chueire L.M.O."/>
            <person name="Ciferri R.R."/>
            <person name="Correa L.C."/>
            <person name="da Conceicao Silva J.L."/>
            <person name="Dabul A.N.G."/>
            <person name="Dambros B.P."/>
            <person name="Faoro H."/>
            <person name="Favetti A."/>
            <person name="Friedermann G."/>
            <person name="Furlaneto M.C."/>
            <person name="Gasques L.S."/>
            <person name="Gimenes C.C.T."/>
            <person name="Gioppo N.M.R."/>
            <person name="Glienke-Blanco C."/>
            <person name="Godoy L.P."/>
            <person name="Guerra M.P."/>
            <person name="Karp S."/>
            <person name="Kava-Cordeiro V."/>
            <person name="Margarido V.P."/>
            <person name="Mathioni S.M."/>
            <person name="Menck-Soares M.A."/>
            <person name="Murace N.K."/>
            <person name="Nicolas M.F."/>
            <person name="Oliveira C.E.C."/>
            <person name="Pagnan N.A.B."/>
            <person name="Pamphile J.A."/>
            <person name="Patussi E.V."/>
            <person name="Pereira L.F.P."/>
            <person name="Pereira-Ferrari L."/>
            <person name="Pinto F.G.S."/>
            <person name="Precoma C."/>
            <person name="Prioli A.J."/>
            <person name="Prioli S.M.A.P."/>
            <person name="Raittz R.T."/>
            <person name="Ramos H.J.O."/>
            <person name="Ribeiro E.M.S.F."/>
            <person name="Rigo L.U."/>
            <person name="Rocha C.L.M.S.C."/>
            <person name="Rocha S.N."/>
            <person name="Santos K."/>
            <person name="Satori D."/>
            <person name="Silva A.G."/>
            <person name="Simao R.C.G."/>
            <person name="Soares M.A.M."/>
            <person name="Souza E.M."/>
            <person name="Steffens M.B.R."/>
            <person name="Steindel M."/>
            <person name="Tadra-Sfeir M.Z."/>
            <person name="Takahashi E.K."/>
            <person name="Torres R.A."/>
            <person name="Valle J.S."/>
            <person name="Vernal J.I."/>
            <person name="Vilas-Boas L.A."/>
            <person name="Watanabe M.A.E."/>
            <person name="Weiss V.A."/>
            <person name="Yates M.A."/>
            <person name="Souza E.M."/>
        </authorList>
    </citation>
    <scope>NUCLEOTIDE SEQUENCE [LARGE SCALE GENOMIC DNA]</scope>
    <source>
        <strain evidence="1 2">SmR1</strain>
    </source>
</reference>
<accession>D8IS22</accession>
<sequence>MRDAHDDRGQRRTLVSGVVKENTGGCGYYNKRPGTQVRPGPGVIYRAWNCQRRHSQASGAAVG</sequence>
<dbReference type="STRING" id="757424.Hsero_3892"/>
<organism evidence="1 2">
    <name type="scientific">Herbaspirillum seropedicae (strain SmR1)</name>
    <dbReference type="NCBI Taxonomy" id="757424"/>
    <lineage>
        <taxon>Bacteria</taxon>
        <taxon>Pseudomonadati</taxon>
        <taxon>Pseudomonadota</taxon>
        <taxon>Betaproteobacteria</taxon>
        <taxon>Burkholderiales</taxon>
        <taxon>Oxalobacteraceae</taxon>
        <taxon>Herbaspirillum</taxon>
    </lineage>
</organism>
<dbReference type="KEGG" id="hse:Hsero_3892"/>
<name>D8IS22_HERSS</name>
<evidence type="ECO:0000313" key="1">
    <source>
        <dbReference type="EMBL" id="ADJ65365.1"/>
    </source>
</evidence>
<proteinExistence type="predicted"/>
<evidence type="ECO:0000313" key="2">
    <source>
        <dbReference type="Proteomes" id="UP000000329"/>
    </source>
</evidence>
<dbReference type="AlphaFoldDB" id="D8IS22"/>
<dbReference type="Proteomes" id="UP000000329">
    <property type="component" value="Chromosome"/>
</dbReference>
<gene>
    <name evidence="1" type="ordered locus">Hsero_3892</name>
</gene>
<dbReference type="HOGENOM" id="CLU_2879760_0_0_4"/>
<keyword evidence="2" id="KW-1185">Reference proteome</keyword>
<protein>
    <submittedName>
        <fullName evidence="1">Uncharacterized protein</fullName>
    </submittedName>
</protein>